<evidence type="ECO:0000256" key="6">
    <source>
        <dbReference type="ARBA" id="ARBA00023136"/>
    </source>
</evidence>
<dbReference type="EMBL" id="JBHSOF010000025">
    <property type="protein sequence ID" value="MFC5665252.1"/>
    <property type="molecule type" value="Genomic_DNA"/>
</dbReference>
<evidence type="ECO:0000256" key="3">
    <source>
        <dbReference type="ARBA" id="ARBA00022475"/>
    </source>
</evidence>
<evidence type="ECO:0000256" key="4">
    <source>
        <dbReference type="ARBA" id="ARBA00022692"/>
    </source>
</evidence>
<sequence>MAATTKTPGQERHSRRGPWYTLLAALLLLLVGAAASAGVLDNLRSGGFDDPGSDSVAAAKGLERSFPNSQPNLVVLVRAPEGGVDGPEAAATGRTIGTTVSDTPGARVVASYFDSADATLRAKDAALVLVRIDGDENRSIATAKQLQEKLSAPGGKVSVTFGGITAINNDMNKQVTKDITAAESIAIPITLLLLVIVFRGLVAALLPMALALLTVIGSLGVVNVVAQLTSVSLFAVNLITALGLGLAVDYSLLIVTRYREERAAGRSDAEALRVTRATAGRTVLFSGGVVAAALATLLVFDQYFLRSFAIAGIAVVFWAVLGSTVFLPAALKLLGKKIDALGRRPRATAVRPPAEAFWGRLAGLAFRRPVLLATPVLVLLVAMAVPFAHSQFGVPDERVLPEKVESRVVTDTVRTDFGLTDDRVLNIVADNWRGSAADLDTYASALSRTAGVTQVVSAEGVFRAGAKVSPLPEQAAAGFRSGDATRLEVRTDIVSYSSAGATLAREVRAVPVPAGTQVLVGGQAAQLVDITHSIANRLPVAITLISVLSLLFLFLLTGSVAMPLKALALNAVSLLGILGGAVWVFQDGHLSDLLGFTASPLAVSMPVLIFCIAFGLSMDYEVFLVARIKERFDKTGDLVGSVREGLGASGPVITAAAAILAVSFFAMLSSGVSLIKMYGMATGLAIMIDAVLLRGVLVPAFMRAVGPYNWWAPAPLKALHRRFGIQESAEVDAPAAARTSTDLTSDLTTDLTQDEPYLTARRP</sequence>
<evidence type="ECO:0000259" key="8">
    <source>
        <dbReference type="Pfam" id="PF03176"/>
    </source>
</evidence>
<feature type="domain" description="Membrane transport protein MMPL" evidence="8">
    <location>
        <begin position="439"/>
        <end position="717"/>
    </location>
</feature>
<dbReference type="InterPro" id="IPR004869">
    <property type="entry name" value="MMPL_dom"/>
</dbReference>
<feature type="transmembrane region" description="Helical" evidence="7">
    <location>
        <begin position="674"/>
        <end position="693"/>
    </location>
</feature>
<feature type="transmembrane region" description="Helical" evidence="7">
    <location>
        <begin position="646"/>
        <end position="668"/>
    </location>
</feature>
<evidence type="ECO:0000256" key="2">
    <source>
        <dbReference type="ARBA" id="ARBA00010157"/>
    </source>
</evidence>
<feature type="transmembrane region" description="Helical" evidence="7">
    <location>
        <begin position="538"/>
        <end position="555"/>
    </location>
</feature>
<feature type="transmembrane region" description="Helical" evidence="7">
    <location>
        <begin position="370"/>
        <end position="388"/>
    </location>
</feature>
<reference evidence="10" key="1">
    <citation type="journal article" date="2019" name="Int. J. Syst. Evol. Microbiol.">
        <title>The Global Catalogue of Microorganisms (GCM) 10K type strain sequencing project: providing services to taxonomists for standard genome sequencing and annotation.</title>
        <authorList>
            <consortium name="The Broad Institute Genomics Platform"/>
            <consortium name="The Broad Institute Genome Sequencing Center for Infectious Disease"/>
            <person name="Wu L."/>
            <person name="Ma J."/>
        </authorList>
    </citation>
    <scope>NUCLEOTIDE SEQUENCE [LARGE SCALE GENOMIC DNA]</scope>
    <source>
        <strain evidence="10">CGMCC 4.1437</strain>
    </source>
</reference>
<accession>A0ABW0X5Y8</accession>
<gene>
    <name evidence="9" type="ORF">ACFP3U_19985</name>
</gene>
<evidence type="ECO:0000313" key="9">
    <source>
        <dbReference type="EMBL" id="MFC5665252.1"/>
    </source>
</evidence>
<dbReference type="Gene3D" id="1.20.1640.10">
    <property type="entry name" value="Multidrug efflux transporter AcrB transmembrane domain"/>
    <property type="match status" value="2"/>
</dbReference>
<evidence type="ECO:0000256" key="1">
    <source>
        <dbReference type="ARBA" id="ARBA00004651"/>
    </source>
</evidence>
<dbReference type="InterPro" id="IPR050545">
    <property type="entry name" value="Mycobact_MmpL"/>
</dbReference>
<keyword evidence="10" id="KW-1185">Reference proteome</keyword>
<feature type="transmembrane region" description="Helical" evidence="7">
    <location>
        <begin position="185"/>
        <end position="202"/>
    </location>
</feature>
<proteinExistence type="inferred from homology"/>
<feature type="transmembrane region" description="Helical" evidence="7">
    <location>
        <begin position="283"/>
        <end position="304"/>
    </location>
</feature>
<protein>
    <submittedName>
        <fullName evidence="9">MMPL family transporter</fullName>
    </submittedName>
</protein>
<feature type="transmembrane region" description="Helical" evidence="7">
    <location>
        <begin position="567"/>
        <end position="585"/>
    </location>
</feature>
<comment type="caution">
    <text evidence="9">The sequence shown here is derived from an EMBL/GenBank/DDBJ whole genome shotgun (WGS) entry which is preliminary data.</text>
</comment>
<feature type="transmembrane region" description="Helical" evidence="7">
    <location>
        <begin position="234"/>
        <end position="256"/>
    </location>
</feature>
<keyword evidence="6 7" id="KW-0472">Membrane</keyword>
<evidence type="ECO:0000313" key="10">
    <source>
        <dbReference type="Proteomes" id="UP001595975"/>
    </source>
</evidence>
<dbReference type="Proteomes" id="UP001595975">
    <property type="component" value="Unassembled WGS sequence"/>
</dbReference>
<comment type="similarity">
    <text evidence="2">Belongs to the resistance-nodulation-cell division (RND) (TC 2.A.6) family. MmpL subfamily.</text>
</comment>
<feature type="transmembrane region" description="Helical" evidence="7">
    <location>
        <begin position="209"/>
        <end position="228"/>
    </location>
</feature>
<dbReference type="Pfam" id="PF03176">
    <property type="entry name" value="MMPL"/>
    <property type="match status" value="2"/>
</dbReference>
<dbReference type="RefSeq" id="WP_380226940.1">
    <property type="nucleotide sequence ID" value="NZ_JBHSOF010000025.1"/>
</dbReference>
<dbReference type="PANTHER" id="PTHR33406:SF11">
    <property type="entry name" value="MEMBRANE PROTEIN SCO6666-RELATED"/>
    <property type="match status" value="1"/>
</dbReference>
<comment type="subcellular location">
    <subcellularLocation>
        <location evidence="1">Cell membrane</location>
        <topology evidence="1">Multi-pass membrane protein</topology>
    </subcellularLocation>
</comment>
<feature type="domain" description="Membrane transport protein MMPL" evidence="8">
    <location>
        <begin position="49"/>
        <end position="370"/>
    </location>
</feature>
<evidence type="ECO:0000256" key="5">
    <source>
        <dbReference type="ARBA" id="ARBA00022989"/>
    </source>
</evidence>
<keyword evidence="4 7" id="KW-0812">Transmembrane</keyword>
<feature type="transmembrane region" description="Helical" evidence="7">
    <location>
        <begin position="605"/>
        <end position="626"/>
    </location>
</feature>
<dbReference type="SUPFAM" id="SSF82866">
    <property type="entry name" value="Multidrug efflux transporter AcrB transmembrane domain"/>
    <property type="match status" value="2"/>
</dbReference>
<organism evidence="9 10">
    <name type="scientific">Kitasatospora misakiensis</name>
    <dbReference type="NCBI Taxonomy" id="67330"/>
    <lineage>
        <taxon>Bacteria</taxon>
        <taxon>Bacillati</taxon>
        <taxon>Actinomycetota</taxon>
        <taxon>Actinomycetes</taxon>
        <taxon>Kitasatosporales</taxon>
        <taxon>Streptomycetaceae</taxon>
        <taxon>Kitasatospora</taxon>
    </lineage>
</organism>
<dbReference type="PANTHER" id="PTHR33406">
    <property type="entry name" value="MEMBRANE PROTEIN MJ1562-RELATED"/>
    <property type="match status" value="1"/>
</dbReference>
<keyword evidence="3" id="KW-1003">Cell membrane</keyword>
<keyword evidence="5 7" id="KW-1133">Transmembrane helix</keyword>
<evidence type="ECO:0000256" key="7">
    <source>
        <dbReference type="SAM" id="Phobius"/>
    </source>
</evidence>
<feature type="transmembrane region" description="Helical" evidence="7">
    <location>
        <begin position="310"/>
        <end position="334"/>
    </location>
</feature>
<name>A0ABW0X5Y8_9ACTN</name>